<keyword evidence="2" id="KW-0012">Acyltransferase</keyword>
<dbReference type="CDD" id="cd00830">
    <property type="entry name" value="KAS_III"/>
    <property type="match status" value="1"/>
</dbReference>
<evidence type="ECO:0000256" key="1">
    <source>
        <dbReference type="ARBA" id="ARBA00022679"/>
    </source>
</evidence>
<dbReference type="GO" id="GO:0006633">
    <property type="term" value="P:fatty acid biosynthetic process"/>
    <property type="evidence" value="ECO:0007669"/>
    <property type="project" value="InterPro"/>
</dbReference>
<protein>
    <submittedName>
        <fullName evidence="5">3-oxoacyl-[acyl-carrier-protein] synthase-3</fullName>
    </submittedName>
</protein>
<name>A0A1M5HXI9_9BACT</name>
<evidence type="ECO:0000259" key="4">
    <source>
        <dbReference type="Pfam" id="PF08545"/>
    </source>
</evidence>
<dbReference type="PANTHER" id="PTHR34069">
    <property type="entry name" value="3-OXOACYL-[ACYL-CARRIER-PROTEIN] SYNTHASE 3"/>
    <property type="match status" value="1"/>
</dbReference>
<dbReference type="Pfam" id="PF08545">
    <property type="entry name" value="ACP_syn_III"/>
    <property type="match status" value="1"/>
</dbReference>
<dbReference type="GO" id="GO:0004315">
    <property type="term" value="F:3-oxoacyl-[acyl-carrier-protein] synthase activity"/>
    <property type="evidence" value="ECO:0007669"/>
    <property type="project" value="InterPro"/>
</dbReference>
<dbReference type="GO" id="GO:0044550">
    <property type="term" value="P:secondary metabolite biosynthetic process"/>
    <property type="evidence" value="ECO:0007669"/>
    <property type="project" value="TreeGrafter"/>
</dbReference>
<accession>A0A1M5HXI9</accession>
<evidence type="ECO:0000313" key="5">
    <source>
        <dbReference type="EMBL" id="SHG20706.1"/>
    </source>
</evidence>
<organism evidence="5 6">
    <name type="scientific">Fodinibius roseus</name>
    <dbReference type="NCBI Taxonomy" id="1194090"/>
    <lineage>
        <taxon>Bacteria</taxon>
        <taxon>Pseudomonadati</taxon>
        <taxon>Balneolota</taxon>
        <taxon>Balneolia</taxon>
        <taxon>Balneolales</taxon>
        <taxon>Balneolaceae</taxon>
        <taxon>Fodinibius</taxon>
    </lineage>
</organism>
<evidence type="ECO:0000256" key="2">
    <source>
        <dbReference type="ARBA" id="ARBA00023315"/>
    </source>
</evidence>
<dbReference type="InterPro" id="IPR016039">
    <property type="entry name" value="Thiolase-like"/>
</dbReference>
<dbReference type="Gene3D" id="3.40.47.10">
    <property type="match status" value="2"/>
</dbReference>
<dbReference type="SUPFAM" id="SSF53901">
    <property type="entry name" value="Thiolase-like"/>
    <property type="match status" value="1"/>
</dbReference>
<dbReference type="OrthoDB" id="5171393at2"/>
<feature type="domain" description="Beta-ketoacyl-[acyl-carrier-protein] synthase III N-terminal" evidence="4">
    <location>
        <begin position="133"/>
        <end position="211"/>
    </location>
</feature>
<dbReference type="PANTHER" id="PTHR34069:SF2">
    <property type="entry name" value="BETA-KETOACYL-[ACYL-CARRIER-PROTEIN] SYNTHASE III"/>
    <property type="match status" value="1"/>
</dbReference>
<gene>
    <name evidence="5" type="ORF">SAMN05443144_12159</name>
</gene>
<dbReference type="STRING" id="1194090.SAMN05443144_12159"/>
<evidence type="ECO:0000313" key="6">
    <source>
        <dbReference type="Proteomes" id="UP000184041"/>
    </source>
</evidence>
<keyword evidence="6" id="KW-1185">Reference proteome</keyword>
<keyword evidence="1" id="KW-0808">Transferase</keyword>
<evidence type="ECO:0000259" key="3">
    <source>
        <dbReference type="Pfam" id="PF08541"/>
    </source>
</evidence>
<sequence length="359" mass="39419">MNKQPSAVITGTGCYIPPEKVPNSAFLEHTFLDANGNPYDRSNEEIIEKFEAITGIRERRYAPDNLLASDMAALAAEKALSDADLDKETLDYIIVAHNFGDLQADNPKVDMVPSLASRVKQKLAIDNPQCIAYDLPFGCPGWLQGLIQANYYIRSGDARQVLVIGSETLSRVCDPHDRDSMIYADGAGATVLGADDGEQPVGILSHAARTDTNPEADYLTMGRSFNDRGDGDLFLKMQGRKLYQYALKRVPGVVKRSLEQAGLSIKDVAKVLIHQANAKMDEAILQRLLKLYNISEVPPTLMPMTISWLGNTSVATIPTLLDLIRRNKLDNHQVSRGDILVFASVGAGMNVNALVYREK</sequence>
<dbReference type="EMBL" id="FQUS01000021">
    <property type="protein sequence ID" value="SHG20706.1"/>
    <property type="molecule type" value="Genomic_DNA"/>
</dbReference>
<dbReference type="InterPro" id="IPR013747">
    <property type="entry name" value="ACP_syn_III_C"/>
</dbReference>
<dbReference type="RefSeq" id="WP_073067157.1">
    <property type="nucleotide sequence ID" value="NZ_FQUS01000021.1"/>
</dbReference>
<dbReference type="AlphaFoldDB" id="A0A1M5HXI9"/>
<feature type="domain" description="Beta-ketoacyl-[acyl-carrier-protein] synthase III C-terminal" evidence="3">
    <location>
        <begin position="258"/>
        <end position="357"/>
    </location>
</feature>
<reference evidence="5 6" key="1">
    <citation type="submission" date="2016-11" db="EMBL/GenBank/DDBJ databases">
        <authorList>
            <person name="Jaros S."/>
            <person name="Januszkiewicz K."/>
            <person name="Wedrychowicz H."/>
        </authorList>
    </citation>
    <scope>NUCLEOTIDE SEQUENCE [LARGE SCALE GENOMIC DNA]</scope>
    <source>
        <strain evidence="5 6">DSM 21986</strain>
    </source>
</reference>
<proteinExistence type="predicted"/>
<dbReference type="Pfam" id="PF08541">
    <property type="entry name" value="ACP_syn_III_C"/>
    <property type="match status" value="1"/>
</dbReference>
<dbReference type="Proteomes" id="UP000184041">
    <property type="component" value="Unassembled WGS sequence"/>
</dbReference>
<dbReference type="InterPro" id="IPR013751">
    <property type="entry name" value="ACP_syn_III_N"/>
</dbReference>